<dbReference type="InterPro" id="IPR009040">
    <property type="entry name" value="Ferritin-like_diiron"/>
</dbReference>
<dbReference type="Pfam" id="PF00210">
    <property type="entry name" value="Ferritin"/>
    <property type="match status" value="1"/>
</dbReference>
<feature type="domain" description="Ferritin-like diiron" evidence="4">
    <location>
        <begin position="1"/>
        <end position="148"/>
    </location>
</feature>
<dbReference type="InterPro" id="IPR009078">
    <property type="entry name" value="Ferritin-like_SF"/>
</dbReference>
<evidence type="ECO:0000313" key="5">
    <source>
        <dbReference type="EMBL" id="BFO71446.1"/>
    </source>
</evidence>
<evidence type="ECO:0000256" key="1">
    <source>
        <dbReference type="ARBA" id="ARBA00008093"/>
    </source>
</evidence>
<accession>A0AB33IPC3</accession>
<keyword evidence="3" id="KW-0408">Iron</keyword>
<sequence length="157" mass="18002">MTKNEAIAKLAELAAVWYGNSKQHAVFAAYNKFNGYNKLAEKFAEEASEEFAEANEAMNRLIELGCQPTDLATAIKTVEFDFSADPKEQLELDLKYGTDDSAIQELSLLSQAFADDYITQELIQKWIKGEKEHIDWNRQHRQLIEKVGYDNYLLEML</sequence>
<dbReference type="Gene3D" id="1.20.1260.10">
    <property type="match status" value="1"/>
</dbReference>
<dbReference type="EMBL" id="AP035785">
    <property type="protein sequence ID" value="BFO71446.1"/>
    <property type="molecule type" value="Genomic_DNA"/>
</dbReference>
<comment type="similarity">
    <text evidence="1">Belongs to the bacterioferritin family.</text>
</comment>
<protein>
    <submittedName>
        <fullName evidence="5">Bacterioferritin</fullName>
    </submittedName>
</protein>
<organism evidence="5">
    <name type="scientific">Prevotella sp. GTC17253</name>
    <dbReference type="NCBI Taxonomy" id="3236793"/>
    <lineage>
        <taxon>Bacteria</taxon>
        <taxon>Pseudomonadati</taxon>
        <taxon>Bacteroidota</taxon>
        <taxon>Bacteroidia</taxon>
        <taxon>Bacteroidales</taxon>
        <taxon>Prevotellaceae</taxon>
        <taxon>Prevotella</taxon>
    </lineage>
</organism>
<dbReference type="PRINTS" id="PR00601">
    <property type="entry name" value="BACFERRITIN"/>
</dbReference>
<dbReference type="GO" id="GO:0008199">
    <property type="term" value="F:ferric iron binding"/>
    <property type="evidence" value="ECO:0007669"/>
    <property type="project" value="InterPro"/>
</dbReference>
<dbReference type="AlphaFoldDB" id="A0AB33IPC3"/>
<evidence type="ECO:0000256" key="2">
    <source>
        <dbReference type="ARBA" id="ARBA00022434"/>
    </source>
</evidence>
<reference evidence="5" key="1">
    <citation type="submission" date="2024-07" db="EMBL/GenBank/DDBJ databases">
        <title>Complete genome sequence of Prevotella sp. YM-2024 GTC17253.</title>
        <authorList>
            <person name="Hayashi M."/>
            <person name="Muto Y."/>
            <person name="Tanaka K."/>
            <person name="Niwa H."/>
        </authorList>
    </citation>
    <scope>NUCLEOTIDE SEQUENCE</scope>
    <source>
        <strain evidence="5">GTC17253</strain>
    </source>
</reference>
<gene>
    <name evidence="5" type="primary">bfr</name>
    <name evidence="5" type="ORF">GTC17253_14120</name>
</gene>
<evidence type="ECO:0000256" key="3">
    <source>
        <dbReference type="ARBA" id="ARBA00023004"/>
    </source>
</evidence>
<dbReference type="PROSITE" id="PS50905">
    <property type="entry name" value="FERRITIN_LIKE"/>
    <property type="match status" value="1"/>
</dbReference>
<evidence type="ECO:0000259" key="4">
    <source>
        <dbReference type="PROSITE" id="PS50905"/>
    </source>
</evidence>
<name>A0AB33IPC3_9BACT</name>
<dbReference type="GO" id="GO:0006826">
    <property type="term" value="P:iron ion transport"/>
    <property type="evidence" value="ECO:0007669"/>
    <property type="project" value="InterPro"/>
</dbReference>
<keyword evidence="2" id="KW-0409">Iron storage</keyword>
<dbReference type="InterPro" id="IPR002024">
    <property type="entry name" value="Bacterioferritin"/>
</dbReference>
<dbReference type="GO" id="GO:0006879">
    <property type="term" value="P:intracellular iron ion homeostasis"/>
    <property type="evidence" value="ECO:0007669"/>
    <property type="project" value="UniProtKB-KW"/>
</dbReference>
<dbReference type="SUPFAM" id="SSF47240">
    <property type="entry name" value="Ferritin-like"/>
    <property type="match status" value="1"/>
</dbReference>
<dbReference type="InterPro" id="IPR012347">
    <property type="entry name" value="Ferritin-like"/>
</dbReference>
<proteinExistence type="inferred from homology"/>
<dbReference type="InterPro" id="IPR008331">
    <property type="entry name" value="Ferritin_DPS_dom"/>
</dbReference>